<sequence length="210" mass="21475">MIRRPVAVVTGLVLFGEAVGVVLVNAVLATVVDNQKMSLAGMDPGAMSTGTWVLGWGSGLLLVLCGLVALVAGVRDRAPGRAGRNALTGCAVVHGVLGAVVVGLVGWSAFAFMMAVLALLVLTLLGYGPGESARGGAGRWRGNGARRTRPGPQTHRSVTERPSSPSSRRSSGSDSPMTLPWSPSMESTNGAERPSSVNAPATYRGSPEAT</sequence>
<feature type="compositionally biased region" description="Polar residues" evidence="1">
    <location>
        <begin position="184"/>
        <end position="199"/>
    </location>
</feature>
<evidence type="ECO:0000256" key="2">
    <source>
        <dbReference type="SAM" id="Phobius"/>
    </source>
</evidence>
<keyword evidence="2" id="KW-1133">Transmembrane helix</keyword>
<accession>A0A7Y9HE52</accession>
<dbReference type="AlphaFoldDB" id="A0A7Y9HE52"/>
<evidence type="ECO:0000313" key="3">
    <source>
        <dbReference type="EMBL" id="NYE42607.1"/>
    </source>
</evidence>
<dbReference type="EMBL" id="JACCCF010000001">
    <property type="protein sequence ID" value="NYE42607.1"/>
    <property type="molecule type" value="Genomic_DNA"/>
</dbReference>
<dbReference type="Proteomes" id="UP000530403">
    <property type="component" value="Unassembled WGS sequence"/>
</dbReference>
<reference evidence="3 4" key="1">
    <citation type="submission" date="2020-07" db="EMBL/GenBank/DDBJ databases">
        <title>Sequencing the genomes of 1000 actinobacteria strains.</title>
        <authorList>
            <person name="Klenk H.-P."/>
        </authorList>
    </citation>
    <scope>NUCLEOTIDE SEQUENCE [LARGE SCALE GENOMIC DNA]</scope>
    <source>
        <strain evidence="3 4">DSM 41455</strain>
    </source>
</reference>
<gene>
    <name evidence="3" type="ORF">HEB29_003618</name>
</gene>
<name>A0A7Y9HE52_9ACTN</name>
<feature type="transmembrane region" description="Helical" evidence="2">
    <location>
        <begin position="12"/>
        <end position="32"/>
    </location>
</feature>
<feature type="compositionally biased region" description="Low complexity" evidence="1">
    <location>
        <begin position="161"/>
        <end position="176"/>
    </location>
</feature>
<feature type="transmembrane region" description="Helical" evidence="2">
    <location>
        <begin position="52"/>
        <end position="74"/>
    </location>
</feature>
<feature type="region of interest" description="Disordered" evidence="1">
    <location>
        <begin position="133"/>
        <end position="210"/>
    </location>
</feature>
<proteinExistence type="predicted"/>
<organism evidence="3 4">
    <name type="scientific">Streptomyces fulvorobeus</name>
    <dbReference type="NCBI Taxonomy" id="284028"/>
    <lineage>
        <taxon>Bacteria</taxon>
        <taxon>Bacillati</taxon>
        <taxon>Actinomycetota</taxon>
        <taxon>Actinomycetes</taxon>
        <taxon>Kitasatosporales</taxon>
        <taxon>Streptomycetaceae</taxon>
        <taxon>Streptomyces</taxon>
    </lineage>
</organism>
<keyword evidence="2" id="KW-0472">Membrane</keyword>
<evidence type="ECO:0000313" key="4">
    <source>
        <dbReference type="Proteomes" id="UP000530403"/>
    </source>
</evidence>
<keyword evidence="2" id="KW-0812">Transmembrane</keyword>
<protein>
    <submittedName>
        <fullName evidence="3">Uncharacterized protein</fullName>
    </submittedName>
</protein>
<evidence type="ECO:0000256" key="1">
    <source>
        <dbReference type="SAM" id="MobiDB-lite"/>
    </source>
</evidence>
<comment type="caution">
    <text evidence="3">The sequence shown here is derived from an EMBL/GenBank/DDBJ whole genome shotgun (WGS) entry which is preliminary data.</text>
</comment>